<comment type="subcellular location">
    <subcellularLocation>
        <location evidence="2">Chromosome</location>
        <location evidence="2">Telomere</location>
    </subcellularLocation>
    <subcellularLocation>
        <location evidence="1">Nucleus</location>
    </subcellularLocation>
</comment>
<evidence type="ECO:0000256" key="2">
    <source>
        <dbReference type="ARBA" id="ARBA00004574"/>
    </source>
</evidence>
<dbReference type="AlphaFoldDB" id="A0A165WWT9"/>
<sequence>MANFLEQLAKIKTLLTTSASTAASHHQISEKALAYSTLLHLQEQATDDPALIQSLADSCNYLISFILVDISSHDEEIAAQALKCLGFMIYHPSVVSVISANDASKILEILEKLITTTHIKSVCNLGVWCISIQQLNLSFLADKHHSLLRAIIHALDNPIGSLSTTFEAMQAVVKLTTQLSDMMKDTSHIWAPPIYRRLLSIDRRERDMAQRCLLKIKSTIYPPELALAKVVSIDMKRKLLPTMKELLSQGLKIQVLQAWGWFICLIGPYAVKNRHLINEMLKIPEQTFSDLDPQIQIASQVAWECLIDALIQPPKQAPETSSGHNIDKAKNPLESNEFETDKLLKRIKLIMTPLTGIMSSKCDVSVHLSCLKTWCHLLQNLDTYVNCPSVFKFVWEPMLEIVFRIRPDNKNMLLLSICTDLLDNFASTRSKDLRYDLNDQISSLLSSEIQIPGPLFSGELSWKQCSVKWLPWDLTQLDFYTNMLDILISHSSAISIAPEIKCLLCAAALRIFRTVLRGVKIILMDSSITYEETMVCIRKIVMFVNKICEVAVDDSENNHLHRISLQFVKAVTEELDAFILGSPLYKIALDSKFVNNLRTVSDFRRGKMPGTLSVDHLNMVTPIVCLTVCYMCVLIRLTLDVPEAGFAIQEMSGYLRSILSSYSPLEILQAINSLLYNHLVSECLDAWVVVANCLKDYLDSVKDLSVLETESDKHGYTVLCHFLCYPVAVFYISQRQSSPAKTNGSLQSSICLKAQRKHGLEIVVENWRLLYVSVNKASQPKCFSSKSFTEDLCSMLNWWLDERRDNIDTDSELIQIEKVRDYEIFYLCGEIVISVFEQSMISEKKGGTTTGEIGSSRTSTTGEIGSSRTSNSINNILQFTSRYVSLPWAKVPSTASIDLAVVSRVFSTLVHFLDCLFFQEQIISFMEIMGQPLCEWISHPELQDESSRYQLQLLWVKMLNSLRSSWPPINFDSSFLKLQAPLLESTLDHPNNAISKPTMKFWNSTYGEQTPLNYPRSLVPILDKLSRNGAIKLCRASHFKLDSIQGYKVTTTPNPGSKRVELAEGTQKNCHHNNSSLKRKTPELTEHQKEVRRAQQGRVRDCDGRGPGIRTYTSVDFSQANEESQESQEIRNADAILEMLRKDGKLA</sequence>
<dbReference type="EMBL" id="CP093346">
    <property type="protein sequence ID" value="WOG96597.1"/>
    <property type="molecule type" value="Genomic_DNA"/>
</dbReference>
<evidence type="ECO:0000313" key="8">
    <source>
        <dbReference type="EMBL" id="WOG96597.1"/>
    </source>
</evidence>
<dbReference type="Proteomes" id="UP000077755">
    <property type="component" value="Chromosome 4"/>
</dbReference>
<protein>
    <submittedName>
        <fullName evidence="8">Uncharacterized protein</fullName>
    </submittedName>
</protein>
<dbReference type="Gramene" id="KZM97737">
    <property type="protein sequence ID" value="KZM97737"/>
    <property type="gene ID" value="DCAR_014901"/>
</dbReference>
<dbReference type="OMA" id="GMCEYFK"/>
<keyword evidence="9" id="KW-1185">Reference proteome</keyword>
<evidence type="ECO:0000256" key="4">
    <source>
        <dbReference type="ARBA" id="ARBA00022895"/>
    </source>
</evidence>
<dbReference type="GO" id="GO:0005634">
    <property type="term" value="C:nucleus"/>
    <property type="evidence" value="ECO:0007669"/>
    <property type="project" value="UniProtKB-SubCell"/>
</dbReference>
<dbReference type="GO" id="GO:0000723">
    <property type="term" value="P:telomere maintenance"/>
    <property type="evidence" value="ECO:0007669"/>
    <property type="project" value="TreeGrafter"/>
</dbReference>
<feature type="region of interest" description="Disordered" evidence="7">
    <location>
        <begin position="847"/>
        <end position="867"/>
    </location>
</feature>
<dbReference type="SUPFAM" id="SSF48371">
    <property type="entry name" value="ARM repeat"/>
    <property type="match status" value="1"/>
</dbReference>
<feature type="compositionally biased region" description="Basic and acidic residues" evidence="7">
    <location>
        <begin position="1080"/>
        <end position="1095"/>
    </location>
</feature>
<evidence type="ECO:0000256" key="3">
    <source>
        <dbReference type="ARBA" id="ARBA00022454"/>
    </source>
</evidence>
<dbReference type="OrthoDB" id="5399929at2759"/>
<dbReference type="InterPro" id="IPR022031">
    <property type="entry name" value="Rif1_N"/>
</dbReference>
<feature type="compositionally biased region" description="Low complexity" evidence="7">
    <location>
        <begin position="850"/>
        <end position="867"/>
    </location>
</feature>
<gene>
    <name evidence="8" type="ORF">DCAR_0415933</name>
</gene>
<evidence type="ECO:0000313" key="9">
    <source>
        <dbReference type="Proteomes" id="UP000077755"/>
    </source>
</evidence>
<keyword evidence="5" id="KW-0539">Nucleus</keyword>
<evidence type="ECO:0000256" key="6">
    <source>
        <dbReference type="ARBA" id="ARBA00023306"/>
    </source>
</evidence>
<keyword evidence="6" id="KW-0131">Cell cycle</keyword>
<evidence type="ECO:0000256" key="1">
    <source>
        <dbReference type="ARBA" id="ARBA00004123"/>
    </source>
</evidence>
<dbReference type="InterPro" id="IPR016024">
    <property type="entry name" value="ARM-type_fold"/>
</dbReference>
<name>A0A165WWT9_DAUCS</name>
<evidence type="ECO:0000256" key="7">
    <source>
        <dbReference type="SAM" id="MobiDB-lite"/>
    </source>
</evidence>
<feature type="region of interest" description="Disordered" evidence="7">
    <location>
        <begin position="1069"/>
        <end position="1095"/>
    </location>
</feature>
<dbReference type="Pfam" id="PF12231">
    <property type="entry name" value="Rif1_N"/>
    <property type="match status" value="1"/>
</dbReference>
<dbReference type="KEGG" id="dcr:108216890"/>
<organism evidence="8 9">
    <name type="scientific">Daucus carota subsp. sativus</name>
    <name type="common">Carrot</name>
    <dbReference type="NCBI Taxonomy" id="79200"/>
    <lineage>
        <taxon>Eukaryota</taxon>
        <taxon>Viridiplantae</taxon>
        <taxon>Streptophyta</taxon>
        <taxon>Embryophyta</taxon>
        <taxon>Tracheophyta</taxon>
        <taxon>Spermatophyta</taxon>
        <taxon>Magnoliopsida</taxon>
        <taxon>eudicotyledons</taxon>
        <taxon>Gunneridae</taxon>
        <taxon>Pentapetalae</taxon>
        <taxon>asterids</taxon>
        <taxon>campanulids</taxon>
        <taxon>Apiales</taxon>
        <taxon>Apiaceae</taxon>
        <taxon>Apioideae</taxon>
        <taxon>Scandiceae</taxon>
        <taxon>Daucinae</taxon>
        <taxon>Daucus</taxon>
        <taxon>Daucus sect. Daucus</taxon>
    </lineage>
</organism>
<reference evidence="8" key="1">
    <citation type="journal article" date="2016" name="Nat. Genet.">
        <title>A high-quality carrot genome assembly provides new insights into carotenoid accumulation and asterid genome evolution.</title>
        <authorList>
            <person name="Iorizzo M."/>
            <person name="Ellison S."/>
            <person name="Senalik D."/>
            <person name="Zeng P."/>
            <person name="Satapoomin P."/>
            <person name="Huang J."/>
            <person name="Bowman M."/>
            <person name="Iovene M."/>
            <person name="Sanseverino W."/>
            <person name="Cavagnaro P."/>
            <person name="Yildiz M."/>
            <person name="Macko-Podgorni A."/>
            <person name="Moranska E."/>
            <person name="Grzebelus E."/>
            <person name="Grzebelus D."/>
            <person name="Ashrafi H."/>
            <person name="Zheng Z."/>
            <person name="Cheng S."/>
            <person name="Spooner D."/>
            <person name="Van Deynze A."/>
            <person name="Simon P."/>
        </authorList>
    </citation>
    <scope>NUCLEOTIDE SEQUENCE</scope>
    <source>
        <tissue evidence="8">Leaf</tissue>
    </source>
</reference>
<dbReference type="PANTHER" id="PTHR22928:SF3">
    <property type="entry name" value="TELOMERE-ASSOCIATED PROTEIN RIF1"/>
    <property type="match status" value="1"/>
</dbReference>
<dbReference type="PANTHER" id="PTHR22928">
    <property type="entry name" value="TELOMERE-ASSOCIATED PROTEIN RIF1"/>
    <property type="match status" value="1"/>
</dbReference>
<dbReference type="GO" id="GO:0000781">
    <property type="term" value="C:chromosome, telomeric region"/>
    <property type="evidence" value="ECO:0007669"/>
    <property type="project" value="UniProtKB-SubCell"/>
</dbReference>
<keyword evidence="3" id="KW-0158">Chromosome</keyword>
<keyword evidence="4" id="KW-0779">Telomere</keyword>
<evidence type="ECO:0000256" key="5">
    <source>
        <dbReference type="ARBA" id="ARBA00023242"/>
    </source>
</evidence>
<proteinExistence type="predicted"/>
<accession>A0A165WWT9</accession>
<reference evidence="8" key="2">
    <citation type="submission" date="2022-03" db="EMBL/GenBank/DDBJ databases">
        <title>Draft title - Genomic analysis of global carrot germplasm unveils the trajectory of domestication and the origin of high carotenoid orange carrot.</title>
        <authorList>
            <person name="Iorizzo M."/>
            <person name="Ellison S."/>
            <person name="Senalik D."/>
            <person name="Macko-Podgorni A."/>
            <person name="Grzebelus D."/>
            <person name="Bostan H."/>
            <person name="Rolling W."/>
            <person name="Curaba J."/>
            <person name="Simon P."/>
        </authorList>
    </citation>
    <scope>NUCLEOTIDE SEQUENCE</scope>
    <source>
        <tissue evidence="8">Leaf</tissue>
    </source>
</reference>